<organism evidence="3 4">
    <name type="scientific">Phototrophicus methaneseepsis</name>
    <dbReference type="NCBI Taxonomy" id="2710758"/>
    <lineage>
        <taxon>Bacteria</taxon>
        <taxon>Bacillati</taxon>
        <taxon>Chloroflexota</taxon>
        <taxon>Candidatus Thermofontia</taxon>
        <taxon>Phototrophicales</taxon>
        <taxon>Phototrophicaceae</taxon>
        <taxon>Phototrophicus</taxon>
    </lineage>
</organism>
<protein>
    <submittedName>
        <fullName evidence="3">Uncharacterized protein</fullName>
    </submittedName>
</protein>
<gene>
    <name evidence="3" type="ORF">G4Y79_14875</name>
</gene>
<reference evidence="3 4" key="1">
    <citation type="submission" date="2020-02" db="EMBL/GenBank/DDBJ databases">
        <authorList>
            <person name="Zheng R.K."/>
            <person name="Sun C.M."/>
        </authorList>
    </citation>
    <scope>NUCLEOTIDE SEQUENCE [LARGE SCALE GENOMIC DNA]</scope>
    <source>
        <strain evidence="4">rifampicinis</strain>
    </source>
</reference>
<evidence type="ECO:0000313" key="4">
    <source>
        <dbReference type="Proteomes" id="UP000594468"/>
    </source>
</evidence>
<sequence>MSREAIAILGLVIFGLIFGYFTSRSSQKREAIYSGPIAQVFHYLASSLLCTLTPTILVSVIVLHVGFIRAVLIALAMFILALILLLPYALLEKPAIEDREKQDDRGWTREDAISSGL</sequence>
<feature type="transmembrane region" description="Helical" evidence="2">
    <location>
        <begin position="6"/>
        <end position="22"/>
    </location>
</feature>
<proteinExistence type="predicted"/>
<keyword evidence="2" id="KW-0472">Membrane</keyword>
<evidence type="ECO:0000313" key="3">
    <source>
        <dbReference type="EMBL" id="QPC80987.1"/>
    </source>
</evidence>
<name>A0A7S8E5X5_9CHLR</name>
<dbReference type="KEGG" id="pmet:G4Y79_14875"/>
<accession>A0A7S8E5X5</accession>
<keyword evidence="2" id="KW-0812">Transmembrane</keyword>
<evidence type="ECO:0000256" key="2">
    <source>
        <dbReference type="SAM" id="Phobius"/>
    </source>
</evidence>
<dbReference type="EMBL" id="CP062983">
    <property type="protein sequence ID" value="QPC80987.1"/>
    <property type="molecule type" value="Genomic_DNA"/>
</dbReference>
<feature type="transmembrane region" description="Helical" evidence="2">
    <location>
        <begin position="43"/>
        <end position="65"/>
    </location>
</feature>
<keyword evidence="2" id="KW-1133">Transmembrane helix</keyword>
<feature type="region of interest" description="Disordered" evidence="1">
    <location>
        <begin position="98"/>
        <end position="117"/>
    </location>
</feature>
<dbReference type="RefSeq" id="WP_195169060.1">
    <property type="nucleotide sequence ID" value="NZ_CP062983.1"/>
</dbReference>
<dbReference type="Proteomes" id="UP000594468">
    <property type="component" value="Chromosome"/>
</dbReference>
<dbReference type="AlphaFoldDB" id="A0A7S8E5X5"/>
<keyword evidence="4" id="KW-1185">Reference proteome</keyword>
<feature type="transmembrane region" description="Helical" evidence="2">
    <location>
        <begin position="71"/>
        <end position="91"/>
    </location>
</feature>
<evidence type="ECO:0000256" key="1">
    <source>
        <dbReference type="SAM" id="MobiDB-lite"/>
    </source>
</evidence>